<dbReference type="AlphaFoldDB" id="A0A7R9AK92"/>
<feature type="non-terminal residue" evidence="3">
    <location>
        <position position="116"/>
    </location>
</feature>
<evidence type="ECO:0000259" key="2">
    <source>
        <dbReference type="Pfam" id="PF21549"/>
    </source>
</evidence>
<reference evidence="3" key="1">
    <citation type="submission" date="2020-11" db="EMBL/GenBank/DDBJ databases">
        <authorList>
            <person name="Tran Van P."/>
        </authorList>
    </citation>
    <scope>NUCLEOTIDE SEQUENCE</scope>
</reference>
<protein>
    <recommendedName>
        <fullName evidence="2">SET domain-containing protein</fullName>
    </recommendedName>
</protein>
<accession>A0A7R9AK92</accession>
<name>A0A7R9AK92_9CRUS</name>
<dbReference type="SUPFAM" id="SSF82199">
    <property type="entry name" value="SET domain"/>
    <property type="match status" value="1"/>
</dbReference>
<dbReference type="Proteomes" id="UP000677054">
    <property type="component" value="Unassembled WGS sequence"/>
</dbReference>
<evidence type="ECO:0000313" key="3">
    <source>
        <dbReference type="EMBL" id="CAD7255424.1"/>
    </source>
</evidence>
<dbReference type="EMBL" id="CAJPEV010026729">
    <property type="protein sequence ID" value="CAG0908752.1"/>
    <property type="molecule type" value="Genomic_DNA"/>
</dbReference>
<dbReference type="GO" id="GO:0008276">
    <property type="term" value="F:protein methyltransferase activity"/>
    <property type="evidence" value="ECO:0007669"/>
    <property type="project" value="UniProtKB-ARBA"/>
</dbReference>
<proteinExistence type="predicted"/>
<dbReference type="OrthoDB" id="9368434at2759"/>
<dbReference type="Gene3D" id="2.170.270.10">
    <property type="entry name" value="SET domain"/>
    <property type="match status" value="1"/>
</dbReference>
<dbReference type="InterPro" id="IPR001214">
    <property type="entry name" value="SET_dom"/>
</dbReference>
<dbReference type="InterPro" id="IPR046341">
    <property type="entry name" value="SET_dom_sf"/>
</dbReference>
<evidence type="ECO:0000256" key="1">
    <source>
        <dbReference type="SAM" id="MobiDB-lite"/>
    </source>
</evidence>
<feature type="non-terminal residue" evidence="3">
    <location>
        <position position="1"/>
    </location>
</feature>
<dbReference type="Pfam" id="PF21549">
    <property type="entry name" value="PRDM2_PR"/>
    <property type="match status" value="1"/>
</dbReference>
<feature type="region of interest" description="Disordered" evidence="1">
    <location>
        <begin position="70"/>
        <end position="116"/>
    </location>
</feature>
<keyword evidence="4" id="KW-1185">Reference proteome</keyword>
<evidence type="ECO:0000313" key="4">
    <source>
        <dbReference type="Proteomes" id="UP000677054"/>
    </source>
</evidence>
<dbReference type="GO" id="GO:0008170">
    <property type="term" value="F:N-methyltransferase activity"/>
    <property type="evidence" value="ECO:0007669"/>
    <property type="project" value="UniProtKB-ARBA"/>
</dbReference>
<dbReference type="GO" id="GO:0008757">
    <property type="term" value="F:S-adenosylmethionine-dependent methyltransferase activity"/>
    <property type="evidence" value="ECO:0007669"/>
    <property type="project" value="UniProtKB-ARBA"/>
</dbReference>
<sequence length="116" mass="12740">VIASLNGVRGFLDASEFGNWLKYVRSCCDPALQNMKPVLVAGQIFYEADRDINTNEELLLGKREAILLQPSSHAKVTSDPDTGESSREGASDTDPEGDLETPRCPLCPDTFSDHER</sequence>
<dbReference type="EMBL" id="LR926247">
    <property type="protein sequence ID" value="CAD7255424.1"/>
    <property type="molecule type" value="Genomic_DNA"/>
</dbReference>
<feature type="domain" description="SET" evidence="2">
    <location>
        <begin position="8"/>
        <end position="60"/>
    </location>
</feature>
<gene>
    <name evidence="3" type="ORF">DSTB1V02_LOCUS15169</name>
</gene>
<organism evidence="3">
    <name type="scientific">Darwinula stevensoni</name>
    <dbReference type="NCBI Taxonomy" id="69355"/>
    <lineage>
        <taxon>Eukaryota</taxon>
        <taxon>Metazoa</taxon>
        <taxon>Ecdysozoa</taxon>
        <taxon>Arthropoda</taxon>
        <taxon>Crustacea</taxon>
        <taxon>Oligostraca</taxon>
        <taxon>Ostracoda</taxon>
        <taxon>Podocopa</taxon>
        <taxon>Podocopida</taxon>
        <taxon>Darwinulocopina</taxon>
        <taxon>Darwinuloidea</taxon>
        <taxon>Darwinulidae</taxon>
        <taxon>Darwinula</taxon>
    </lineage>
</organism>